<dbReference type="InterPro" id="IPR036352">
    <property type="entry name" value="Semap_dom_sf"/>
</dbReference>
<keyword evidence="2" id="KW-0732">Signal</keyword>
<evidence type="ECO:0000313" key="5">
    <source>
        <dbReference type="Proteomes" id="UP000005237"/>
    </source>
</evidence>
<feature type="signal peptide" evidence="2">
    <location>
        <begin position="1"/>
        <end position="27"/>
    </location>
</feature>
<evidence type="ECO:0000256" key="2">
    <source>
        <dbReference type="SAM" id="SignalP"/>
    </source>
</evidence>
<evidence type="ECO:0000256" key="1">
    <source>
        <dbReference type="PROSITE-ProRule" id="PRU00352"/>
    </source>
</evidence>
<feature type="chain" id="PRO_5035818091" evidence="2">
    <location>
        <begin position="28"/>
        <end position="158"/>
    </location>
</feature>
<dbReference type="SUPFAM" id="SSF101912">
    <property type="entry name" value="Sema domain"/>
    <property type="match status" value="1"/>
</dbReference>
<dbReference type="AlphaFoldDB" id="A0A8R1IUN7"/>
<comment type="caution">
    <text evidence="1">Lacks conserved residue(s) required for the propagation of feature annotation.</text>
</comment>
<reference evidence="4" key="2">
    <citation type="submission" date="2022-06" db="UniProtKB">
        <authorList>
            <consortium name="EnsemblMetazoa"/>
        </authorList>
    </citation>
    <scope>IDENTIFICATION</scope>
    <source>
        <strain evidence="4">DF5081</strain>
    </source>
</reference>
<accession>A0A8R1IUN7</accession>
<keyword evidence="5" id="KW-1185">Reference proteome</keyword>
<dbReference type="InterPro" id="IPR001627">
    <property type="entry name" value="Semap_dom"/>
</dbReference>
<dbReference type="Proteomes" id="UP000005237">
    <property type="component" value="Unassembled WGS sequence"/>
</dbReference>
<dbReference type="InterPro" id="IPR015943">
    <property type="entry name" value="WD40/YVTN_repeat-like_dom_sf"/>
</dbReference>
<dbReference type="PROSITE" id="PS51004">
    <property type="entry name" value="SEMA"/>
    <property type="match status" value="1"/>
</dbReference>
<reference evidence="5" key="1">
    <citation type="submission" date="2010-08" db="EMBL/GenBank/DDBJ databases">
        <authorList>
            <consortium name="Caenorhabditis japonica Sequencing Consortium"/>
            <person name="Wilson R.K."/>
        </authorList>
    </citation>
    <scope>NUCLEOTIDE SEQUENCE [LARGE SCALE GENOMIC DNA]</scope>
    <source>
        <strain evidence="5">DF5081</strain>
    </source>
</reference>
<dbReference type="EnsemblMetazoa" id="CJA37356.1">
    <property type="protein sequence ID" value="CJA37356.1"/>
    <property type="gene ID" value="WBGene00213203"/>
</dbReference>
<dbReference type="Gene3D" id="2.130.10.10">
    <property type="entry name" value="YVTN repeat-like/Quinoprotein amine dehydrogenase"/>
    <property type="match status" value="1"/>
</dbReference>
<organism evidence="4 5">
    <name type="scientific">Caenorhabditis japonica</name>
    <dbReference type="NCBI Taxonomy" id="281687"/>
    <lineage>
        <taxon>Eukaryota</taxon>
        <taxon>Metazoa</taxon>
        <taxon>Ecdysozoa</taxon>
        <taxon>Nematoda</taxon>
        <taxon>Chromadorea</taxon>
        <taxon>Rhabditida</taxon>
        <taxon>Rhabditina</taxon>
        <taxon>Rhabditomorpha</taxon>
        <taxon>Rhabditoidea</taxon>
        <taxon>Rhabditidae</taxon>
        <taxon>Peloderinae</taxon>
        <taxon>Caenorhabditis</taxon>
    </lineage>
</organism>
<feature type="domain" description="Sema" evidence="3">
    <location>
        <begin position="29"/>
        <end position="158"/>
    </location>
</feature>
<evidence type="ECO:0000313" key="4">
    <source>
        <dbReference type="EnsemblMetazoa" id="CJA37356.1"/>
    </source>
</evidence>
<protein>
    <submittedName>
        <fullName evidence="4">Sema domain-containing protein</fullName>
    </submittedName>
</protein>
<proteinExistence type="predicted"/>
<name>A0A8R1IUN7_CAEJA</name>
<sequence>MRDRHEMHNNFAFLILIFALLTPLSSSATLKSNSNNVYSIDDNLVFENPSNNGQEVFEKMAIDPSTTRVFVGAVNSLYDLTSADLTVRRHVQTGPADDSPLCRGQFSFFFVAINMPRGVVTLFLLFSSAPNQQLFFPRNSPGNRSFLQIFPAGSSLDA</sequence>
<evidence type="ECO:0000259" key="3">
    <source>
        <dbReference type="PROSITE" id="PS51004"/>
    </source>
</evidence>